<keyword evidence="3" id="KW-1185">Reference proteome</keyword>
<gene>
    <name evidence="2" type="ORF">AKL17_3696</name>
</gene>
<evidence type="ECO:0000256" key="1">
    <source>
        <dbReference type="SAM" id="MobiDB-lite"/>
    </source>
</evidence>
<dbReference type="STRING" id="1335048.AKL17_3696"/>
<dbReference type="KEGG" id="daa:AKL17_3696"/>
<evidence type="ECO:0000313" key="3">
    <source>
        <dbReference type="Proteomes" id="UP000076128"/>
    </source>
</evidence>
<accession>A0A165STI2</accession>
<dbReference type="Proteomes" id="UP000076128">
    <property type="component" value="Chromosome"/>
</dbReference>
<dbReference type="AlphaFoldDB" id="A0A165STI2"/>
<proteinExistence type="predicted"/>
<reference evidence="2 3" key="1">
    <citation type="submission" date="2015-09" db="EMBL/GenBank/DDBJ databases">
        <title>Complete genome sequence of Defluviimonas alba cai42t isolated from an oilfield in Xinjiang.</title>
        <authorList>
            <person name="Geng S."/>
            <person name="Pan X."/>
            <person name="Wu X."/>
        </authorList>
    </citation>
    <scope>NUCLEOTIDE SEQUENCE [LARGE SCALE GENOMIC DNA]</scope>
    <source>
        <strain evidence="3">cai42</strain>
    </source>
</reference>
<feature type="region of interest" description="Disordered" evidence="1">
    <location>
        <begin position="1"/>
        <end position="26"/>
    </location>
</feature>
<dbReference type="EMBL" id="CP012661">
    <property type="protein sequence ID" value="AMY70919.1"/>
    <property type="molecule type" value="Genomic_DNA"/>
</dbReference>
<organism evidence="2 3">
    <name type="scientific">Frigidibacter mobilis</name>
    <dbReference type="NCBI Taxonomy" id="1335048"/>
    <lineage>
        <taxon>Bacteria</taxon>
        <taxon>Pseudomonadati</taxon>
        <taxon>Pseudomonadota</taxon>
        <taxon>Alphaproteobacteria</taxon>
        <taxon>Rhodobacterales</taxon>
        <taxon>Paracoccaceae</taxon>
        <taxon>Frigidibacter</taxon>
    </lineage>
</organism>
<name>A0A165STI2_9RHOB</name>
<evidence type="ECO:0008006" key="4">
    <source>
        <dbReference type="Google" id="ProtNLM"/>
    </source>
</evidence>
<protein>
    <recommendedName>
        <fullName evidence="4">Phage DNA packaging protein, Nu1 subunit of terminase</fullName>
    </recommendedName>
</protein>
<sequence>MTSHSEMFADLLGGENSPPEAPPAVSATLPYEMDERGLAALLSLSLSQVRTKAREGVFVRSSRGRYDVEESVRRYVVRLRESASRAGRPGDEPTDPHKRERTRLAREQADATALKNAQLRGELVPVAETLRAWQIVLRDVRAGMLAVPSRYAASQPHLTAHDIETLTAEIKHALEGLADGND</sequence>
<evidence type="ECO:0000313" key="2">
    <source>
        <dbReference type="EMBL" id="AMY70919.1"/>
    </source>
</evidence>
<feature type="region of interest" description="Disordered" evidence="1">
    <location>
        <begin position="82"/>
        <end position="102"/>
    </location>
</feature>